<dbReference type="EMBL" id="JHEG04000001">
    <property type="protein sequence ID" value="KAF3886333.1"/>
    <property type="molecule type" value="Genomic_DNA"/>
</dbReference>
<name>A0A0C1NCB3_9CYAN</name>
<dbReference type="PANTHER" id="PTHR43708">
    <property type="entry name" value="CONSERVED EXPRESSED OXIDOREDUCTASE (EUROFUNG)"/>
    <property type="match status" value="1"/>
</dbReference>
<dbReference type="AlphaFoldDB" id="A0A0C1NCB3"/>
<dbReference type="InterPro" id="IPR055170">
    <property type="entry name" value="GFO_IDH_MocA-like_dom"/>
</dbReference>
<proteinExistence type="inferred from homology"/>
<dbReference type="STRING" id="1479485.DA73_0217490"/>
<evidence type="ECO:0000313" key="6">
    <source>
        <dbReference type="EMBL" id="KIE10361.1"/>
    </source>
</evidence>
<evidence type="ECO:0000313" key="7">
    <source>
        <dbReference type="Proteomes" id="UP000029738"/>
    </source>
</evidence>
<dbReference type="Proteomes" id="UP000029738">
    <property type="component" value="Unassembled WGS sequence"/>
</dbReference>
<accession>A0A0C1NCB3</accession>
<evidence type="ECO:0000256" key="1">
    <source>
        <dbReference type="ARBA" id="ARBA00010928"/>
    </source>
</evidence>
<dbReference type="GO" id="GO:0000166">
    <property type="term" value="F:nucleotide binding"/>
    <property type="evidence" value="ECO:0007669"/>
    <property type="project" value="InterPro"/>
</dbReference>
<sequence length="350" mass="39419">MATKLKSAVIGTGAISKEHLKFLSECDRAHLAGVCDLSNAAARYAARRFGADSIYTDYRQMLDEVKPDVVHILTPPNTHKRIAKDCLEANVHVFCEKPITPTYDEFKELWAFSQSQNRWLIENQNYCFNEQILAIKQLVDDGTIGEVQEVEVRVAVDVRSGGPFADENLPNPIHKLPAGVVHDFITHLCSLVVRFIPDFDRVSAAWSNHGGGDLFKYDDLDAIVIGGSKHARIRFTCHALPQCFFITVRGSKGYAETDLFQPYLRCVVPRGGKLLSPLINHFVNGWELMGASMTNFRRKVMQKTPYEGLHRLLDKTYTALADGETPPITFEDMERTNRLVQLLLLEANQI</sequence>
<comment type="similarity">
    <text evidence="1">Belongs to the Gfo/Idh/MocA family.</text>
</comment>
<dbReference type="Pfam" id="PF22725">
    <property type="entry name" value="GFO_IDH_MocA_C3"/>
    <property type="match status" value="1"/>
</dbReference>
<dbReference type="SUPFAM" id="SSF55347">
    <property type="entry name" value="Glyceraldehyde-3-phosphate dehydrogenase-like, C-terminal domain"/>
    <property type="match status" value="1"/>
</dbReference>
<dbReference type="InterPro" id="IPR051317">
    <property type="entry name" value="Gfo/Idh/MocA_oxidoreduct"/>
</dbReference>
<comment type="caution">
    <text evidence="6">The sequence shown here is derived from an EMBL/GenBank/DDBJ whole genome shotgun (WGS) entry which is preliminary data.</text>
</comment>
<feature type="domain" description="Gfo/Idh/MocA-like oxidoreductase N-terminal" evidence="3">
    <location>
        <begin position="6"/>
        <end position="121"/>
    </location>
</feature>
<dbReference type="GO" id="GO:0016491">
    <property type="term" value="F:oxidoreductase activity"/>
    <property type="evidence" value="ECO:0007669"/>
    <property type="project" value="UniProtKB-KW"/>
</dbReference>
<reference evidence="5" key="2">
    <citation type="submission" date="2019-11" db="EMBL/GenBank/DDBJ databases">
        <title>Improved Assembly of Tolypothrix boutellei genome.</title>
        <authorList>
            <person name="Sarangi A.N."/>
            <person name="Mukherjee M."/>
            <person name="Ghosh S."/>
            <person name="Singh D."/>
            <person name="Das A."/>
            <person name="Kant S."/>
            <person name="Prusty A."/>
            <person name="Tripathy S."/>
        </authorList>
    </citation>
    <scope>NUCLEOTIDE SEQUENCE</scope>
    <source>
        <strain evidence="5">VB521301</strain>
    </source>
</reference>
<dbReference type="PANTHER" id="PTHR43708:SF5">
    <property type="entry name" value="CONSERVED EXPRESSED OXIDOREDUCTASE (EUROFUNG)-RELATED"/>
    <property type="match status" value="1"/>
</dbReference>
<dbReference type="Gene3D" id="3.30.360.10">
    <property type="entry name" value="Dihydrodipicolinate Reductase, domain 2"/>
    <property type="match status" value="1"/>
</dbReference>
<reference evidence="6" key="1">
    <citation type="journal article" date="2015" name="Genome Announc.">
        <title>Draft Genome Sequence of Tolypothrix boutellei Strain VB521301.</title>
        <authorList>
            <person name="Chandrababunaidu M.M."/>
            <person name="Singh D."/>
            <person name="Sen D."/>
            <person name="Bhan S."/>
            <person name="Das S."/>
            <person name="Gupta A."/>
            <person name="Adhikary S.P."/>
            <person name="Tripathy S."/>
        </authorList>
    </citation>
    <scope>NUCLEOTIDE SEQUENCE</scope>
    <source>
        <strain evidence="6">VB521301</strain>
    </source>
</reference>
<evidence type="ECO:0000313" key="5">
    <source>
        <dbReference type="EMBL" id="KAF3886333.1"/>
    </source>
</evidence>
<protein>
    <submittedName>
        <fullName evidence="5 6">Oxidoreductase</fullName>
    </submittedName>
</protein>
<dbReference type="OrthoDB" id="9815825at2"/>
<dbReference type="EMBL" id="JHEG02000048">
    <property type="protein sequence ID" value="KIE10361.1"/>
    <property type="molecule type" value="Genomic_DNA"/>
</dbReference>
<evidence type="ECO:0000259" key="4">
    <source>
        <dbReference type="Pfam" id="PF22725"/>
    </source>
</evidence>
<feature type="domain" description="GFO/IDH/MocA-like oxidoreductase" evidence="4">
    <location>
        <begin position="133"/>
        <end position="254"/>
    </location>
</feature>
<gene>
    <name evidence="6" type="ORF">DA73_0217490</name>
    <name evidence="5" type="ORF">DA73_0400013240</name>
</gene>
<keyword evidence="7" id="KW-1185">Reference proteome</keyword>
<dbReference type="InterPro" id="IPR036291">
    <property type="entry name" value="NAD(P)-bd_dom_sf"/>
</dbReference>
<dbReference type="InterPro" id="IPR000683">
    <property type="entry name" value="Gfo/Idh/MocA-like_OxRdtase_N"/>
</dbReference>
<dbReference type="Pfam" id="PF01408">
    <property type="entry name" value="GFO_IDH_MocA"/>
    <property type="match status" value="1"/>
</dbReference>
<evidence type="ECO:0000259" key="3">
    <source>
        <dbReference type="Pfam" id="PF01408"/>
    </source>
</evidence>
<keyword evidence="2" id="KW-0560">Oxidoreductase</keyword>
<dbReference type="RefSeq" id="WP_038079540.1">
    <property type="nucleotide sequence ID" value="NZ_JHEG04000001.1"/>
</dbReference>
<organism evidence="6">
    <name type="scientific">Tolypothrix bouteillei VB521301</name>
    <dbReference type="NCBI Taxonomy" id="1479485"/>
    <lineage>
        <taxon>Bacteria</taxon>
        <taxon>Bacillati</taxon>
        <taxon>Cyanobacteriota</taxon>
        <taxon>Cyanophyceae</taxon>
        <taxon>Nostocales</taxon>
        <taxon>Tolypothrichaceae</taxon>
        <taxon>Tolypothrix</taxon>
    </lineage>
</organism>
<dbReference type="SUPFAM" id="SSF51735">
    <property type="entry name" value="NAD(P)-binding Rossmann-fold domains"/>
    <property type="match status" value="1"/>
</dbReference>
<evidence type="ECO:0000256" key="2">
    <source>
        <dbReference type="ARBA" id="ARBA00023002"/>
    </source>
</evidence>
<dbReference type="Gene3D" id="3.40.50.720">
    <property type="entry name" value="NAD(P)-binding Rossmann-like Domain"/>
    <property type="match status" value="1"/>
</dbReference>